<dbReference type="CDD" id="cd04301">
    <property type="entry name" value="NAT_SF"/>
    <property type="match status" value="1"/>
</dbReference>
<dbReference type="AlphaFoldDB" id="A0A1I4LHC1"/>
<feature type="domain" description="N-acetyltransferase" evidence="1">
    <location>
        <begin position="24"/>
        <end position="163"/>
    </location>
</feature>
<dbReference type="SUPFAM" id="SSF55729">
    <property type="entry name" value="Acyl-CoA N-acyltransferases (Nat)"/>
    <property type="match status" value="1"/>
</dbReference>
<protein>
    <submittedName>
        <fullName evidence="2">Acetyltransferase (GNAT) family protein</fullName>
    </submittedName>
</protein>
<dbReference type="GO" id="GO:0016747">
    <property type="term" value="F:acyltransferase activity, transferring groups other than amino-acyl groups"/>
    <property type="evidence" value="ECO:0007669"/>
    <property type="project" value="InterPro"/>
</dbReference>
<dbReference type="PANTHER" id="PTHR43305:SF1">
    <property type="entry name" value="FAMILY N-ACETYLTRANSFERASE, PUTATIVE (AFU_ORTHOLOGUE AFUA_2G01380)-RELATED"/>
    <property type="match status" value="1"/>
</dbReference>
<evidence type="ECO:0000313" key="3">
    <source>
        <dbReference type="Proteomes" id="UP000199144"/>
    </source>
</evidence>
<keyword evidence="2" id="KW-0808">Transferase</keyword>
<dbReference type="Proteomes" id="UP000199144">
    <property type="component" value="Unassembled WGS sequence"/>
</dbReference>
<dbReference type="InterPro" id="IPR000182">
    <property type="entry name" value="GNAT_dom"/>
</dbReference>
<dbReference type="PROSITE" id="PS51186">
    <property type="entry name" value="GNAT"/>
    <property type="match status" value="1"/>
</dbReference>
<proteinExistence type="predicted"/>
<dbReference type="InterPro" id="IPR052777">
    <property type="entry name" value="Acetyltransferase_Enz"/>
</dbReference>
<dbReference type="Pfam" id="PF00583">
    <property type="entry name" value="Acetyltransf_1"/>
    <property type="match status" value="1"/>
</dbReference>
<dbReference type="RefSeq" id="WP_093092828.1">
    <property type="nucleotide sequence ID" value="NZ_FOTQ01000002.1"/>
</dbReference>
<name>A0A1I4LHC1_9RHOB</name>
<dbReference type="EMBL" id="FOTQ01000002">
    <property type="protein sequence ID" value="SFL90203.1"/>
    <property type="molecule type" value="Genomic_DNA"/>
</dbReference>
<keyword evidence="3" id="KW-1185">Reference proteome</keyword>
<dbReference type="Gene3D" id="3.40.630.30">
    <property type="match status" value="1"/>
</dbReference>
<evidence type="ECO:0000259" key="1">
    <source>
        <dbReference type="PROSITE" id="PS51186"/>
    </source>
</evidence>
<dbReference type="PANTHER" id="PTHR43305">
    <property type="entry name" value="FAMILY N-ACETYLTRANSFERASE, PUTATIVE (AFU_ORTHOLOGUE AFUA_2G01380)-RELATED"/>
    <property type="match status" value="1"/>
</dbReference>
<reference evidence="2 3" key="1">
    <citation type="submission" date="2016-10" db="EMBL/GenBank/DDBJ databases">
        <authorList>
            <person name="de Groot N.N."/>
        </authorList>
    </citation>
    <scope>NUCLEOTIDE SEQUENCE [LARGE SCALE GENOMIC DNA]</scope>
    <source>
        <strain evidence="2 3">DSM 15283</strain>
    </source>
</reference>
<accession>A0A1I4LHC1</accession>
<gene>
    <name evidence="2" type="ORF">SAMN04488042_10282</name>
</gene>
<dbReference type="OrthoDB" id="2436196at2"/>
<organism evidence="2 3">
    <name type="scientific">Shimia aestuarii</name>
    <dbReference type="NCBI Taxonomy" id="254406"/>
    <lineage>
        <taxon>Bacteria</taxon>
        <taxon>Pseudomonadati</taxon>
        <taxon>Pseudomonadota</taxon>
        <taxon>Alphaproteobacteria</taxon>
        <taxon>Rhodobacterales</taxon>
        <taxon>Roseobacteraceae</taxon>
    </lineage>
</organism>
<evidence type="ECO:0000313" key="2">
    <source>
        <dbReference type="EMBL" id="SFL90203.1"/>
    </source>
</evidence>
<dbReference type="InterPro" id="IPR016181">
    <property type="entry name" value="Acyl_CoA_acyltransferase"/>
</dbReference>
<dbReference type="STRING" id="254406.SAMN04488042_10282"/>
<sequence>MHIVEARSQAEVDDAAALMRGLYEANKSLYSDDLQTIEDYYRGSWFFETRPQIPTEYCPPQGDVLIAYMDGQAAGTVAIYRMDDSHCELKSMFVEPQFRTSGVASALCKKVIELAVAQGYSTVRLTTGERQGPARHLYERLGFKIVTPWDANPPQGYDYFELEVTH</sequence>